<dbReference type="GO" id="GO:0016788">
    <property type="term" value="F:hydrolase activity, acting on ester bonds"/>
    <property type="evidence" value="ECO:0007669"/>
    <property type="project" value="InterPro"/>
</dbReference>
<dbReference type="eggNOG" id="COG3608">
    <property type="taxonomic scope" value="Bacteria"/>
</dbReference>
<comment type="cofactor">
    <cofactor evidence="1">
        <name>Zn(2+)</name>
        <dbReference type="ChEBI" id="CHEBI:29105"/>
    </cofactor>
</comment>
<dbReference type="HOGENOM" id="CLU_062226_0_0_5"/>
<dbReference type="RefSeq" id="WP_024313518.1">
    <property type="nucleotide sequence ID" value="NZ_ATTO01000004.1"/>
</dbReference>
<gene>
    <name evidence="6" type="ORF">LPU83_0341</name>
</gene>
<dbReference type="EMBL" id="HG916852">
    <property type="protein sequence ID" value="CDM56024.1"/>
    <property type="molecule type" value="Genomic_DNA"/>
</dbReference>
<organism evidence="6 7">
    <name type="scientific">Rhizobium favelukesii</name>
    <dbReference type="NCBI Taxonomy" id="348824"/>
    <lineage>
        <taxon>Bacteria</taxon>
        <taxon>Pseudomonadati</taxon>
        <taxon>Pseudomonadota</taxon>
        <taxon>Alphaproteobacteria</taxon>
        <taxon>Hyphomicrobiales</taxon>
        <taxon>Rhizobiaceae</taxon>
        <taxon>Rhizobium/Agrobacterium group</taxon>
        <taxon>Rhizobium</taxon>
    </lineage>
</organism>
<dbReference type="GO" id="GO:0046872">
    <property type="term" value="F:metal ion binding"/>
    <property type="evidence" value="ECO:0007669"/>
    <property type="project" value="UniProtKB-KW"/>
</dbReference>
<keyword evidence="2" id="KW-0479">Metal-binding</keyword>
<proteinExistence type="predicted"/>
<evidence type="ECO:0000313" key="6">
    <source>
        <dbReference type="EMBL" id="CDM56024.1"/>
    </source>
</evidence>
<protein>
    <submittedName>
        <fullName evidence="6">Conserved protein</fullName>
    </submittedName>
</protein>
<keyword evidence="3" id="KW-0378">Hydrolase</keyword>
<dbReference type="KEGG" id="rhl:LPU83_0341"/>
<accession>W6R4Z8</accession>
<dbReference type="PANTHER" id="PTHR37326:SF1">
    <property type="entry name" value="BLL3975 PROTEIN"/>
    <property type="match status" value="1"/>
</dbReference>
<keyword evidence="4" id="KW-0862">Zinc</keyword>
<evidence type="ECO:0000256" key="1">
    <source>
        <dbReference type="ARBA" id="ARBA00001947"/>
    </source>
</evidence>
<sequence>MNTSEIIIAGDTAGIEWRLPVLRFKGSDPAAPKVYIQAALHADELPGTALVHYLCESLRQSESAGQIKSDIIVVPHANPIGAAQSHFGELQGRFDLGSRTNFNREFPLISVKDRDGLLEKLERLAAVDKLKRQLLHMALGCDLVIDLHCDDESLQYAYIDEAFWPEAADLASAMEMEAVLLSDGESSAFEEAVGFAWKYETPEKRSRLPGKLSVTVELRGRRDVYPGMAMKDAEGLWTFLASRGAIDAAVSLPAFEGPAVPLDNIEMVRAPEAGTVLFHRNIGEQVVEGDILATLITRPGMADGSIEIRAPQAGLIVTRSSERLVRRRADLMKIACKTASKAMRKPGTLED</sequence>
<dbReference type="Gene3D" id="3.40.630.10">
    <property type="entry name" value="Zn peptidases"/>
    <property type="match status" value="1"/>
</dbReference>
<evidence type="ECO:0000259" key="5">
    <source>
        <dbReference type="Pfam" id="PF24827"/>
    </source>
</evidence>
<evidence type="ECO:0000256" key="4">
    <source>
        <dbReference type="ARBA" id="ARBA00022833"/>
    </source>
</evidence>
<evidence type="ECO:0000256" key="2">
    <source>
        <dbReference type="ARBA" id="ARBA00022723"/>
    </source>
</evidence>
<name>W6R4Z8_9HYPH</name>
<dbReference type="SUPFAM" id="SSF53187">
    <property type="entry name" value="Zn-dependent exopeptidases"/>
    <property type="match status" value="1"/>
</dbReference>
<evidence type="ECO:0000313" key="7">
    <source>
        <dbReference type="Proteomes" id="UP000019443"/>
    </source>
</evidence>
<dbReference type="PANTHER" id="PTHR37326">
    <property type="entry name" value="BLL3975 PROTEIN"/>
    <property type="match status" value="1"/>
</dbReference>
<dbReference type="Proteomes" id="UP000019443">
    <property type="component" value="Chromosome"/>
</dbReference>
<dbReference type="AlphaFoldDB" id="W6R4Z8"/>
<dbReference type="PATRIC" id="fig|348824.6.peg.355"/>
<evidence type="ECO:0000256" key="3">
    <source>
        <dbReference type="ARBA" id="ARBA00022801"/>
    </source>
</evidence>
<feature type="domain" description="Succinylglutamate desuccinylase/Aspartoacylase catalytic" evidence="5">
    <location>
        <begin position="31"/>
        <end position="241"/>
    </location>
</feature>
<dbReference type="InterPro" id="IPR053138">
    <property type="entry name" value="N-alpha-Ac-DABA_deacetylase"/>
</dbReference>
<dbReference type="Pfam" id="PF24827">
    <property type="entry name" value="AstE_AspA_cat"/>
    <property type="match status" value="1"/>
</dbReference>
<keyword evidence="7" id="KW-1185">Reference proteome</keyword>
<reference evidence="6" key="1">
    <citation type="submission" date="2013-11" db="EMBL/GenBank/DDBJ databases">
        <title>Draft genome sequence of the broad-host-range Rhizobium sp. LPU83 strain, a member of the low-genetic diversity Oregon-like Rhizobium sp. group.</title>
        <authorList>
            <person name="Wibberg D."/>
            <person name="Puehler A."/>
            <person name="Schlueter A."/>
        </authorList>
    </citation>
    <scope>NUCLEOTIDE SEQUENCE [LARGE SCALE GENOMIC DNA]</scope>
    <source>
        <strain evidence="6">LPU83</strain>
    </source>
</reference>
<dbReference type="InterPro" id="IPR055438">
    <property type="entry name" value="AstE_AspA_cat"/>
</dbReference>